<dbReference type="Proteomes" id="UP000486351">
    <property type="component" value="Unassembled WGS sequence"/>
</dbReference>
<evidence type="ECO:0000256" key="2">
    <source>
        <dbReference type="ARBA" id="ARBA00022723"/>
    </source>
</evidence>
<dbReference type="PANTHER" id="PTHR34615:SF1">
    <property type="entry name" value="PX DOMAIN-CONTAINING PROTEIN"/>
    <property type="match status" value="1"/>
</dbReference>
<dbReference type="EMBL" id="QXGB01002842">
    <property type="protein sequence ID" value="KAE9174614.1"/>
    <property type="molecule type" value="Genomic_DNA"/>
</dbReference>
<comment type="cofactor">
    <cofactor evidence="1">
        <name>a divalent metal cation</name>
        <dbReference type="ChEBI" id="CHEBI:60240"/>
    </cofactor>
</comment>
<evidence type="ECO:0000313" key="5">
    <source>
        <dbReference type="EMBL" id="KAE9174614.1"/>
    </source>
</evidence>
<reference evidence="9 10" key="1">
    <citation type="submission" date="2018-08" db="EMBL/GenBank/DDBJ databases">
        <title>Genomic investigation of the strawberry pathogen Phytophthora fragariae indicates pathogenicity is determined by transcriptional variation in three key races.</title>
        <authorList>
            <person name="Adams T.M."/>
            <person name="Armitage A.D."/>
            <person name="Sobczyk M.K."/>
            <person name="Bates H.J."/>
            <person name="Dunwell J.M."/>
            <person name="Nellist C.F."/>
            <person name="Harrison R.J."/>
        </authorList>
    </citation>
    <scope>NUCLEOTIDE SEQUENCE [LARGE SCALE GENOMIC DNA]</scope>
    <source>
        <strain evidence="7 10">A4</strain>
        <strain evidence="6 11">BC-1</strain>
        <strain evidence="5 9">NOV-27</strain>
        <strain evidence="8 12">NOV-77</strain>
    </source>
</reference>
<evidence type="ECO:0000313" key="6">
    <source>
        <dbReference type="EMBL" id="KAE9183793.1"/>
    </source>
</evidence>
<evidence type="ECO:0000313" key="12">
    <source>
        <dbReference type="Proteomes" id="UP000486351"/>
    </source>
</evidence>
<evidence type="ECO:0000259" key="4">
    <source>
        <dbReference type="Pfam" id="PF13359"/>
    </source>
</evidence>
<dbReference type="OrthoDB" id="128804at2759"/>
<evidence type="ECO:0000313" key="8">
    <source>
        <dbReference type="EMBL" id="KAE9291767.1"/>
    </source>
</evidence>
<dbReference type="Proteomes" id="UP000433483">
    <property type="component" value="Unassembled WGS sequence"/>
</dbReference>
<protein>
    <recommendedName>
        <fullName evidence="4">DDE Tnp4 domain-containing protein</fullName>
    </recommendedName>
</protein>
<organism evidence="5 9">
    <name type="scientific">Phytophthora fragariae</name>
    <dbReference type="NCBI Taxonomy" id="53985"/>
    <lineage>
        <taxon>Eukaryota</taxon>
        <taxon>Sar</taxon>
        <taxon>Stramenopiles</taxon>
        <taxon>Oomycota</taxon>
        <taxon>Peronosporomycetes</taxon>
        <taxon>Peronosporales</taxon>
        <taxon>Peronosporaceae</taxon>
        <taxon>Phytophthora</taxon>
    </lineage>
</organism>
<comment type="caution">
    <text evidence="5">The sequence shown here is derived from an EMBL/GenBank/DDBJ whole genome shotgun (WGS) entry which is preliminary data.</text>
</comment>
<keyword evidence="9" id="KW-1185">Reference proteome</keyword>
<gene>
    <name evidence="7" type="ORF">PF001_g25080</name>
    <name evidence="6" type="ORF">PF002_g26613</name>
    <name evidence="5" type="ORF">PF005_g25783</name>
    <name evidence="8" type="ORF">PF008_g25247</name>
</gene>
<feature type="region of interest" description="Disordered" evidence="3">
    <location>
        <begin position="384"/>
        <end position="410"/>
    </location>
</feature>
<evidence type="ECO:0000313" key="11">
    <source>
        <dbReference type="Proteomes" id="UP000440367"/>
    </source>
</evidence>
<evidence type="ECO:0000256" key="1">
    <source>
        <dbReference type="ARBA" id="ARBA00001968"/>
    </source>
</evidence>
<dbReference type="AlphaFoldDB" id="A0A6A3VWG5"/>
<dbReference type="EMBL" id="QXFY01002836">
    <property type="protein sequence ID" value="KAE9291767.1"/>
    <property type="molecule type" value="Genomic_DNA"/>
</dbReference>
<dbReference type="EMBL" id="QXGE01002868">
    <property type="protein sequence ID" value="KAE9278624.1"/>
    <property type="molecule type" value="Genomic_DNA"/>
</dbReference>
<accession>A0A6A3VWG5</accession>
<dbReference type="InterPro" id="IPR027806">
    <property type="entry name" value="HARBI1_dom"/>
</dbReference>
<evidence type="ECO:0000313" key="9">
    <source>
        <dbReference type="Proteomes" id="UP000433483"/>
    </source>
</evidence>
<evidence type="ECO:0000313" key="7">
    <source>
        <dbReference type="EMBL" id="KAE9278624.1"/>
    </source>
</evidence>
<proteinExistence type="predicted"/>
<dbReference type="Pfam" id="PF13359">
    <property type="entry name" value="DDE_Tnp_4"/>
    <property type="match status" value="1"/>
</dbReference>
<keyword evidence="2" id="KW-0479">Metal-binding</keyword>
<evidence type="ECO:0000313" key="10">
    <source>
        <dbReference type="Proteomes" id="UP000437068"/>
    </source>
</evidence>
<evidence type="ECO:0000256" key="3">
    <source>
        <dbReference type="SAM" id="MobiDB-lite"/>
    </source>
</evidence>
<dbReference type="PANTHER" id="PTHR34615">
    <property type="entry name" value="PX DOMAIN-CONTAINING PROTEIN"/>
    <property type="match status" value="1"/>
</dbReference>
<sequence length="431" mass="49867">MGRRDDEEKEASFLVLALYAMGYDAEAIALHTAEFMCELQLSWGGDYPRVRFNLDEHDRSACRRLFRFEAQEIRQILISMDLPEEIITSQGCVVPREEAFCLLLRRLTYPARLDDLRCEFGRSAGSLSSTVNTTAQMVYDKIKTKMAFDQRMVERYKERSSEAIFNKVGRLSKCFGFIDGTIRQTCRPVRFQDQLYSGHKRKHGIKFQNITMANGMIVSMFGPIEGRRHDSFMLEESKVMSEMQHHPGYHLYGDQGYPLKSWLITPFPDSRRTAEQCDFNRDLSRARIAVEWSFGWIARYWNFFALITNMKVLKSPVATLFLVATFFTNCLSCVRRKNQASKYFRCRPPALDVYRADLNTDTAIDENDYPSDEDVLDFFDDESDMSSYDGSSNDGEDEDREGQKKTPGKQANCLTKMKLIKRVTSSFARLN</sequence>
<dbReference type="Proteomes" id="UP000437068">
    <property type="component" value="Unassembled WGS sequence"/>
</dbReference>
<feature type="domain" description="DDE Tnp4" evidence="4">
    <location>
        <begin position="178"/>
        <end position="310"/>
    </location>
</feature>
<name>A0A6A3VWG5_9STRA</name>
<dbReference type="EMBL" id="QXGD01002816">
    <property type="protein sequence ID" value="KAE9183793.1"/>
    <property type="molecule type" value="Genomic_DNA"/>
</dbReference>
<dbReference type="Proteomes" id="UP000440367">
    <property type="component" value="Unassembled WGS sequence"/>
</dbReference>
<dbReference type="GO" id="GO:0046872">
    <property type="term" value="F:metal ion binding"/>
    <property type="evidence" value="ECO:0007669"/>
    <property type="project" value="UniProtKB-KW"/>
</dbReference>